<name>A0A0F4XL18_9PSED</name>
<dbReference type="AlphaFoldDB" id="A0A0F4XL18"/>
<dbReference type="PATRIC" id="fig|132476.4.peg.1613"/>
<accession>A0A0F4XL18</accession>
<evidence type="ECO:0000313" key="2">
    <source>
        <dbReference type="Proteomes" id="UP000033662"/>
    </source>
</evidence>
<comment type="caution">
    <text evidence="1">The sequence shown here is derived from an EMBL/GenBank/DDBJ whole genome shotgun (WGS) entry which is preliminary data.</text>
</comment>
<proteinExistence type="predicted"/>
<dbReference type="EMBL" id="JZXC01000016">
    <property type="protein sequence ID" value="KKA06654.1"/>
    <property type="molecule type" value="Genomic_DNA"/>
</dbReference>
<protein>
    <submittedName>
        <fullName evidence="1">Uncharacterized protein</fullName>
    </submittedName>
</protein>
<evidence type="ECO:0000313" key="1">
    <source>
        <dbReference type="EMBL" id="KKA06654.1"/>
    </source>
</evidence>
<reference evidence="1 2" key="1">
    <citation type="submission" date="2015-03" db="EMBL/GenBank/DDBJ databases">
        <title>Pseudomonas fluorescens 1855-344 Genome sequencing and assembly.</title>
        <authorList>
            <person name="Eng W.W.H."/>
            <person name="Gan H.M."/>
            <person name="Savka M.A."/>
        </authorList>
    </citation>
    <scope>NUCLEOTIDE SEQUENCE [LARGE SCALE GENOMIC DNA]</scope>
    <source>
        <strain evidence="1 2">1855-344</strain>
    </source>
</reference>
<dbReference type="Proteomes" id="UP000033662">
    <property type="component" value="Unassembled WGS sequence"/>
</dbReference>
<gene>
    <name evidence="1" type="ORF">VP02_17330</name>
</gene>
<sequence>MGLAGSDFSQRSALGKLPFLSAGNQQKHSLKLFRHLDRFFIVTMNGPVESAVRVSRTLFVEMPPASEEA</sequence>
<organism evidence="1 2">
    <name type="scientific">Pseudomonas kilonensis</name>
    <dbReference type="NCBI Taxonomy" id="132476"/>
    <lineage>
        <taxon>Bacteria</taxon>
        <taxon>Pseudomonadati</taxon>
        <taxon>Pseudomonadota</taxon>
        <taxon>Gammaproteobacteria</taxon>
        <taxon>Pseudomonadales</taxon>
        <taxon>Pseudomonadaceae</taxon>
        <taxon>Pseudomonas</taxon>
    </lineage>
</organism>